<accession>A0ABT1LZB3</accession>
<dbReference type="Gene3D" id="3.40.50.620">
    <property type="entry name" value="HUPs"/>
    <property type="match status" value="2"/>
</dbReference>
<organism evidence="3 4">
    <name type="scientific">Mycolicibacterium arenosum</name>
    <dbReference type="NCBI Taxonomy" id="2952157"/>
    <lineage>
        <taxon>Bacteria</taxon>
        <taxon>Bacillati</taxon>
        <taxon>Actinomycetota</taxon>
        <taxon>Actinomycetes</taxon>
        <taxon>Mycobacteriales</taxon>
        <taxon>Mycobacteriaceae</taxon>
        <taxon>Mycolicibacterium</taxon>
    </lineage>
</organism>
<feature type="domain" description="UspA" evidence="2">
    <location>
        <begin position="7"/>
        <end position="150"/>
    </location>
</feature>
<keyword evidence="4" id="KW-1185">Reference proteome</keyword>
<sequence>MSDHPSDRIVVGVDGSAASDAAVRWAARDAALRNVELTLLHVVQLPAVSGVGYAIAPLPREFIEQQRDEGQRVIDAAHRIVEADFSPSERVVLRDELVTANPIPTLIDATKDAQLIVVGSRGRGAWRRGLFGSASNGLVHHSHCPVAVIRDPADGRVEHEGPVVVGVDGSPASELAVAMAFDEASRRSAELLAVHAWSDAVHSGIPVSAWPDFQPEAEETLAERMAGWQDRYPDVHVHRRVVFNQPARHLLEAAETAQLLVVGSHGRGGFAGMLLGSVSSTVVHATDTPVIVARRG</sequence>
<dbReference type="InterPro" id="IPR014729">
    <property type="entry name" value="Rossmann-like_a/b/a_fold"/>
</dbReference>
<dbReference type="EMBL" id="JANDBD010000001">
    <property type="protein sequence ID" value="MCP9270942.1"/>
    <property type="molecule type" value="Genomic_DNA"/>
</dbReference>
<dbReference type="PANTHER" id="PTHR46268:SF6">
    <property type="entry name" value="UNIVERSAL STRESS PROTEIN UP12"/>
    <property type="match status" value="1"/>
</dbReference>
<dbReference type="SUPFAM" id="SSF52402">
    <property type="entry name" value="Adenine nucleotide alpha hydrolases-like"/>
    <property type="match status" value="2"/>
</dbReference>
<dbReference type="RefSeq" id="WP_255057916.1">
    <property type="nucleotide sequence ID" value="NZ_JANDBD010000001.1"/>
</dbReference>
<proteinExistence type="inferred from homology"/>
<dbReference type="PRINTS" id="PR01438">
    <property type="entry name" value="UNVRSLSTRESS"/>
</dbReference>
<gene>
    <name evidence="3" type="ORF">NM203_01940</name>
</gene>
<evidence type="ECO:0000256" key="1">
    <source>
        <dbReference type="ARBA" id="ARBA00008791"/>
    </source>
</evidence>
<comment type="similarity">
    <text evidence="1">Belongs to the universal stress protein A family.</text>
</comment>
<name>A0ABT1LZB3_9MYCO</name>
<evidence type="ECO:0000259" key="2">
    <source>
        <dbReference type="Pfam" id="PF00582"/>
    </source>
</evidence>
<evidence type="ECO:0000313" key="4">
    <source>
        <dbReference type="Proteomes" id="UP001651690"/>
    </source>
</evidence>
<feature type="domain" description="UspA" evidence="2">
    <location>
        <begin position="162"/>
        <end position="294"/>
    </location>
</feature>
<reference evidence="3 4" key="1">
    <citation type="submission" date="2022-06" db="EMBL/GenBank/DDBJ databases">
        <title>Mycolicibacterium sp. CAU 1645 isolated from seawater.</title>
        <authorList>
            <person name="Kim W."/>
        </authorList>
    </citation>
    <scope>NUCLEOTIDE SEQUENCE [LARGE SCALE GENOMIC DNA]</scope>
    <source>
        <strain evidence="3 4">CAU 1645</strain>
    </source>
</reference>
<dbReference type="CDD" id="cd23944">
    <property type="entry name" value="USP_Rv2623_repeat1"/>
    <property type="match status" value="1"/>
</dbReference>
<dbReference type="InterPro" id="IPR006016">
    <property type="entry name" value="UspA"/>
</dbReference>
<dbReference type="Pfam" id="PF00582">
    <property type="entry name" value="Usp"/>
    <property type="match status" value="2"/>
</dbReference>
<dbReference type="Proteomes" id="UP001651690">
    <property type="component" value="Unassembled WGS sequence"/>
</dbReference>
<dbReference type="PANTHER" id="PTHR46268">
    <property type="entry name" value="STRESS RESPONSE PROTEIN NHAX"/>
    <property type="match status" value="1"/>
</dbReference>
<dbReference type="InterPro" id="IPR006015">
    <property type="entry name" value="Universal_stress_UspA"/>
</dbReference>
<evidence type="ECO:0000313" key="3">
    <source>
        <dbReference type="EMBL" id="MCP9270942.1"/>
    </source>
</evidence>
<protein>
    <submittedName>
        <fullName evidence="3">Universal stress protein</fullName>
    </submittedName>
</protein>
<comment type="caution">
    <text evidence="3">The sequence shown here is derived from an EMBL/GenBank/DDBJ whole genome shotgun (WGS) entry which is preliminary data.</text>
</comment>